<accession>A0ABW1AXB3</accession>
<keyword evidence="3" id="KW-1185">Reference proteome</keyword>
<name>A0ABW1AXB3_9RHOO</name>
<feature type="transmembrane region" description="Helical" evidence="1">
    <location>
        <begin position="48"/>
        <end position="69"/>
    </location>
</feature>
<feature type="transmembrane region" description="Helical" evidence="1">
    <location>
        <begin position="81"/>
        <end position="98"/>
    </location>
</feature>
<sequence length="139" mass="16037">MGRIILISIAITFFVMGHSTLLHFKTVESRKFPAFNILFPWPKTGRFVSVLCLFVALCMFLAAFFLPGVRMTPHPDTWKGVLIFAVFPSICYGAYILAGLRKEEGEIFFNADLVKDAWKYPILFMAIVNLIFYLFNWRL</sequence>
<feature type="transmembrane region" description="Helical" evidence="1">
    <location>
        <begin position="118"/>
        <end position="135"/>
    </location>
</feature>
<organism evidence="2 3">
    <name type="scientific">Thauera sinica</name>
    <dbReference type="NCBI Taxonomy" id="2665146"/>
    <lineage>
        <taxon>Bacteria</taxon>
        <taxon>Pseudomonadati</taxon>
        <taxon>Pseudomonadota</taxon>
        <taxon>Betaproteobacteria</taxon>
        <taxon>Rhodocyclales</taxon>
        <taxon>Zoogloeaceae</taxon>
        <taxon>Thauera</taxon>
    </lineage>
</organism>
<dbReference type="Proteomes" id="UP001595974">
    <property type="component" value="Unassembled WGS sequence"/>
</dbReference>
<dbReference type="EMBL" id="JBHSOG010000096">
    <property type="protein sequence ID" value="MFC5771573.1"/>
    <property type="molecule type" value="Genomic_DNA"/>
</dbReference>
<evidence type="ECO:0000256" key="1">
    <source>
        <dbReference type="SAM" id="Phobius"/>
    </source>
</evidence>
<protein>
    <submittedName>
        <fullName evidence="2">Uncharacterized protein</fullName>
    </submittedName>
</protein>
<evidence type="ECO:0000313" key="3">
    <source>
        <dbReference type="Proteomes" id="UP001595974"/>
    </source>
</evidence>
<keyword evidence="1" id="KW-0472">Membrane</keyword>
<evidence type="ECO:0000313" key="2">
    <source>
        <dbReference type="EMBL" id="MFC5771573.1"/>
    </source>
</evidence>
<gene>
    <name evidence="2" type="ORF">ACFPTN_19530</name>
</gene>
<comment type="caution">
    <text evidence="2">The sequence shown here is derived from an EMBL/GenBank/DDBJ whole genome shotgun (WGS) entry which is preliminary data.</text>
</comment>
<dbReference type="RefSeq" id="WP_157748492.1">
    <property type="nucleotide sequence ID" value="NZ_JBHSOG010000096.1"/>
</dbReference>
<reference evidence="3" key="1">
    <citation type="journal article" date="2019" name="Int. J. Syst. Evol. Microbiol.">
        <title>The Global Catalogue of Microorganisms (GCM) 10K type strain sequencing project: providing services to taxonomists for standard genome sequencing and annotation.</title>
        <authorList>
            <consortium name="The Broad Institute Genomics Platform"/>
            <consortium name="The Broad Institute Genome Sequencing Center for Infectious Disease"/>
            <person name="Wu L."/>
            <person name="Ma J."/>
        </authorList>
    </citation>
    <scope>NUCLEOTIDE SEQUENCE [LARGE SCALE GENOMIC DNA]</scope>
    <source>
        <strain evidence="3">SHR3</strain>
    </source>
</reference>
<keyword evidence="1" id="KW-0812">Transmembrane</keyword>
<proteinExistence type="predicted"/>
<keyword evidence="1" id="KW-1133">Transmembrane helix</keyword>